<dbReference type="EMBL" id="JABFCY010000001">
    <property type="protein sequence ID" value="NNU59347.1"/>
    <property type="molecule type" value="Genomic_DNA"/>
</dbReference>
<dbReference type="SUPFAM" id="SSF51126">
    <property type="entry name" value="Pectin lyase-like"/>
    <property type="match status" value="3"/>
</dbReference>
<feature type="domain" description="Autotransporter" evidence="3">
    <location>
        <begin position="1712"/>
        <end position="1998"/>
    </location>
</feature>
<organism evidence="4 5">
    <name type="scientific">Ochrobactrum soli</name>
    <dbReference type="NCBI Taxonomy" id="2448455"/>
    <lineage>
        <taxon>Bacteria</taxon>
        <taxon>Pseudomonadati</taxon>
        <taxon>Pseudomonadota</taxon>
        <taxon>Alphaproteobacteria</taxon>
        <taxon>Hyphomicrobiales</taxon>
        <taxon>Brucellaceae</taxon>
        <taxon>Brucella/Ochrobactrum group</taxon>
        <taxon>Ochrobactrum</taxon>
    </lineage>
</organism>
<dbReference type="InterPro" id="IPR036709">
    <property type="entry name" value="Autotransporte_beta_dom_sf"/>
</dbReference>
<dbReference type="SUPFAM" id="SSF103515">
    <property type="entry name" value="Autotransporter"/>
    <property type="match status" value="1"/>
</dbReference>
<dbReference type="InterPro" id="IPR012332">
    <property type="entry name" value="Autotransporter_pectin_lyase_C"/>
</dbReference>
<name>A0A849KI87_9HYPH</name>
<evidence type="ECO:0000313" key="4">
    <source>
        <dbReference type="EMBL" id="NNU59347.1"/>
    </source>
</evidence>
<evidence type="ECO:0000313" key="5">
    <source>
        <dbReference type="Proteomes" id="UP000574931"/>
    </source>
</evidence>
<feature type="compositionally biased region" description="Gly residues" evidence="2">
    <location>
        <begin position="248"/>
        <end position="257"/>
    </location>
</feature>
<dbReference type="SMART" id="SM00869">
    <property type="entry name" value="Autotransporter"/>
    <property type="match status" value="1"/>
</dbReference>
<keyword evidence="5" id="KW-1185">Reference proteome</keyword>
<protein>
    <submittedName>
        <fullName evidence="4">Autotransporter outer membrane beta-barrel domain-containing protein</fullName>
    </submittedName>
</protein>
<feature type="region of interest" description="Disordered" evidence="2">
    <location>
        <begin position="1634"/>
        <end position="1671"/>
    </location>
</feature>
<dbReference type="InterPro" id="IPR013425">
    <property type="entry name" value="Autotrns_rpt"/>
</dbReference>
<dbReference type="PANTHER" id="PTHR35037:SF3">
    <property type="entry name" value="C-TERMINAL REGION OF AIDA-LIKE PROTEIN"/>
    <property type="match status" value="1"/>
</dbReference>
<evidence type="ECO:0000259" key="3">
    <source>
        <dbReference type="PROSITE" id="PS51208"/>
    </source>
</evidence>
<evidence type="ECO:0000256" key="2">
    <source>
        <dbReference type="SAM" id="MobiDB-lite"/>
    </source>
</evidence>
<feature type="compositionally biased region" description="Gly residues" evidence="2">
    <location>
        <begin position="267"/>
        <end position="283"/>
    </location>
</feature>
<dbReference type="InterPro" id="IPR011050">
    <property type="entry name" value="Pectin_lyase_fold/virulence"/>
</dbReference>
<reference evidence="4 5" key="1">
    <citation type="submission" date="2020-05" db="EMBL/GenBank/DDBJ databases">
        <title>Draft Genome Sequence of Ochrobactrum soli Isolated from Stable Fly Gut.</title>
        <authorList>
            <person name="Pileggi M.T."/>
            <person name="Vazhakkala L.J."/>
            <person name="Wong C.N."/>
        </authorList>
    </citation>
    <scope>NUCLEOTIDE SEQUENCE [LARGE SCALE GENOMIC DNA]</scope>
    <source>
        <strain evidence="4 5">MTP-C0764</strain>
    </source>
</reference>
<proteinExistence type="predicted"/>
<dbReference type="NCBIfam" id="TIGR01414">
    <property type="entry name" value="autotrans_barl"/>
    <property type="match status" value="1"/>
</dbReference>
<dbReference type="InterPro" id="IPR005546">
    <property type="entry name" value="Autotransporte_beta"/>
</dbReference>
<gene>
    <name evidence="4" type="ORF">HKX02_03630</name>
</gene>
<dbReference type="NCBIfam" id="TIGR02601">
    <property type="entry name" value="autotrns_rpt"/>
    <property type="match status" value="5"/>
</dbReference>
<feature type="region of interest" description="Disordered" evidence="2">
    <location>
        <begin position="244"/>
        <end position="287"/>
    </location>
</feature>
<feature type="region of interest" description="Disordered" evidence="2">
    <location>
        <begin position="1689"/>
        <end position="1713"/>
    </location>
</feature>
<dbReference type="CDD" id="cd01344">
    <property type="entry name" value="PL2_Passenger_AT"/>
    <property type="match status" value="1"/>
</dbReference>
<dbReference type="PANTHER" id="PTHR35037">
    <property type="entry name" value="C-TERMINAL REGION OF AIDA-LIKE PROTEIN"/>
    <property type="match status" value="1"/>
</dbReference>
<dbReference type="InterPro" id="IPR043990">
    <property type="entry name" value="AC_1"/>
</dbReference>
<sequence length="1998" mass="201371">MSNIDLNYGDINLYILSPWRKRIGLYCSSTTLPLSILIGICLSFSAASSSAQTFGGNGGGSQSGGCIESPGVGGGLGGEVGHDGSDGGARGYCAGSGGGGGGANGGAGGAGGLPNFPDYGIGGAGGAGGALKKQVSGDYNNTEELSGGDGEAGFAGTDMTPVDVHGNAGGGGGGGAGGFGLVVLQKAAIENSVTGVIRGGAGGDGGHGGTAFGTLGDASGGDGGNGGDGGIGIWLRSGDSTVVNDGEVLGGTGGDAGVAGESSRPDGGSGHDQGGDPGAGGHGIYSQSWGEGGGWGATIKLTNTGTIKGGDGGASISQADSYYTARAANGGDGGNGVMGVVNVDNRGLIQGGNASDASEGSSAQFRASFTGANGGKGGAGIIVRDVGYTPANYIKNNGTVIAGNGGDGGDVTTIQFANSGNGGAGGVGIAVAYGATVENSLSVEGGDGGNGGRIAGTGANSGNGGNGGDGIQGGGITVINSGTIKGGKAGVAGVGSGGADGTDGIAVHMLKPRVAGQGNTLELRPGSDIQGKFKVVAEIDAQIPNVFTLGGESSAGEGYLAGDISQTVDGESAYQGFQTFNKIGSSTWTLQGSNDADWTISDGTLQVGDGGHLDDGSTIHTSDGNGGTGFLSYKQSAASDTTFGGKITGDGGFRQAGEGTIKLTNAGNDYTGDTELNAGKISISDDNVLGDRTSALSFNSGLLKITGTAMKSTDKVIKWGENGGGFDIDDVGNTFTVSQNLGGSGSGHDVLIKEGLGTLVLTGTNTYQGTTSIRGGELQIENATDQSLSNVENDGKLTLNSTGTITVQGEITGNGSVTQQGTGTTILAKDNNYSGETIISDGVLQLGNGGQTGSVASDIVNNATLRIDRADDATKPYDFDNKTTGSGKVVVAGSGTVRFTNRDNTYSNGTELEAGTLRIDYDDVLGSGGLTFNGGTLSVGSNFAIHRDIDVTTAGTFDIDAGTELTLTGTMTGNDPSIFDKTGAGRLILDATSGTSGFTGTANVSSGTMLVNSDFGGKVAVKNGGIFGGTGSVGATTVESGGKLIGNQGATLTFNNGLSLDADSKIEVTIGATPLNQAMFNVHGPLDLNGTLDVETNGSAAVGAYRVFDYDGALHGELKLGTFTNASANNWSIQDNIAGEINLLNTGGLTVQYWDGYKTTSGPAVNGGDGFWDATATNWTSEDGGQNSTWVGSTLAIFQAQAGTVNIQEPVSAAGLVFQTDGYTLTGENLTLTGVQSEVPVIQVGYSGDTDSKSWTATIDTVLEGNEGLNKTGNGKLILKQNAEYTGKTTVSDGTLQLGDGGDKGMVDSDIDLTGTNHDESVLVFKRSDVVHFGHSISGDGEVIQRGTGTVIFDKWNSFSGGLTVENGSVQAGIADTAFGSGRVKIDAGATLDLADFNETIGGLTGHKHGEGDGDIRLGSGTLTLNQDRFDSNFTGRISGTGGLVKNGNGTLTLSGPNSYSGNTLVNGGSLVQGAKDAFSSTSAYTVANGATIDLGSFATGMRSLENRGTVDFGGTGGTHLNISGDYKGDNGILVMNTVMGSDDSTTDIMKVTGSTSGDTTIVIHKAAGSGAATVNGIELIDIAGNSGGKFYLQGNYTTKDGQPAILTSSAYAYTLQKGDASGSNTNDWYLVSQYTRNDPDGPNPPACDDPNGCPENPSNPSGPSRFSPAAPVYTSYAASMQALNQLPTLQQRRGDRYLNKPGSLRGSSEAGETDDRAIWARIEGAHNRLEPNTTAGHVQQDINTVIMQAGVDGQFYEDESGRLIAGITGQYGNGRARTASNFDDVNGGGELNTQGWGLGGTVTWYGNDGFYVDGQAQANWYKTDLRFGGGNNGLTNDNNGFGYAFSVESGKRFDLDENWSLTPQAQLMFSSVDFDTFSDSYGATVSNRDGNSLNGRLGLAANYANSWQGADSRMVNANVYGIANLYQEFLGGTSINYGGTRMKADQDRTWAGVGFGGTYAWADNKYSVYGEGTVNTSLNHFADSYAVKGNVGFKVNW</sequence>
<comment type="caution">
    <text evidence="4">The sequence shown here is derived from an EMBL/GenBank/DDBJ whole genome shotgun (WGS) entry which is preliminary data.</text>
</comment>
<dbReference type="RefSeq" id="WP_171317129.1">
    <property type="nucleotide sequence ID" value="NZ_JABFCY010000001.1"/>
</dbReference>
<dbReference type="Proteomes" id="UP000574931">
    <property type="component" value="Unassembled WGS sequence"/>
</dbReference>
<dbReference type="GO" id="GO:0019867">
    <property type="term" value="C:outer membrane"/>
    <property type="evidence" value="ECO:0007669"/>
    <property type="project" value="InterPro"/>
</dbReference>
<dbReference type="Gene3D" id="2.160.20.20">
    <property type="match status" value="2"/>
</dbReference>
<dbReference type="Pfam" id="PF18883">
    <property type="entry name" value="AC_1"/>
    <property type="match status" value="1"/>
</dbReference>
<dbReference type="PROSITE" id="PS51208">
    <property type="entry name" value="AUTOTRANSPORTER"/>
    <property type="match status" value="1"/>
</dbReference>
<accession>A0A849KI87</accession>
<dbReference type="InterPro" id="IPR051551">
    <property type="entry name" value="Autotransporter_adhesion"/>
</dbReference>
<evidence type="ECO:0000256" key="1">
    <source>
        <dbReference type="ARBA" id="ARBA00022729"/>
    </source>
</evidence>
<dbReference type="InterPro" id="IPR006315">
    <property type="entry name" value="OM_autotransptr_brl_dom"/>
</dbReference>
<dbReference type="Gene3D" id="2.40.128.130">
    <property type="entry name" value="Autotransporter beta-domain"/>
    <property type="match status" value="1"/>
</dbReference>
<dbReference type="Pfam" id="PF12951">
    <property type="entry name" value="PATR"/>
    <property type="match status" value="9"/>
</dbReference>
<keyword evidence="1" id="KW-0732">Signal</keyword>